<dbReference type="EC" id="1.11.1.24" evidence="3"/>
<dbReference type="GO" id="GO:0008379">
    <property type="term" value="F:thioredoxin peroxidase activity"/>
    <property type="evidence" value="ECO:0007669"/>
    <property type="project" value="TreeGrafter"/>
</dbReference>
<proteinExistence type="inferred from homology"/>
<evidence type="ECO:0000256" key="9">
    <source>
        <dbReference type="ARBA" id="ARBA00032824"/>
    </source>
</evidence>
<evidence type="ECO:0000256" key="2">
    <source>
        <dbReference type="ARBA" id="ARBA00011245"/>
    </source>
</evidence>
<comment type="caution">
    <text evidence="15">The sequence shown here is derived from an EMBL/GenBank/DDBJ whole genome shotgun (WGS) entry which is preliminary data.</text>
</comment>
<dbReference type="SUPFAM" id="SSF52833">
    <property type="entry name" value="Thioredoxin-like"/>
    <property type="match status" value="1"/>
</dbReference>
<evidence type="ECO:0000256" key="8">
    <source>
        <dbReference type="ARBA" id="ARBA00023284"/>
    </source>
</evidence>
<evidence type="ECO:0000313" key="16">
    <source>
        <dbReference type="Proteomes" id="UP000248975"/>
    </source>
</evidence>
<comment type="subunit">
    <text evidence="2">Monomer.</text>
</comment>
<dbReference type="EMBL" id="QFQS01000001">
    <property type="protein sequence ID" value="PZQ99375.1"/>
    <property type="molecule type" value="Genomic_DNA"/>
</dbReference>
<dbReference type="PROSITE" id="PS51352">
    <property type="entry name" value="THIOREDOXIN_2"/>
    <property type="match status" value="1"/>
</dbReference>
<dbReference type="PANTHER" id="PTHR42801">
    <property type="entry name" value="THIOREDOXIN-DEPENDENT PEROXIDE REDUCTASE"/>
    <property type="match status" value="1"/>
</dbReference>
<dbReference type="InterPro" id="IPR050924">
    <property type="entry name" value="Peroxiredoxin_BCP/PrxQ"/>
</dbReference>
<dbReference type="InterPro" id="IPR013766">
    <property type="entry name" value="Thioredoxin_domain"/>
</dbReference>
<evidence type="ECO:0000256" key="3">
    <source>
        <dbReference type="ARBA" id="ARBA00013017"/>
    </source>
</evidence>
<comment type="similarity">
    <text evidence="10">Belongs to the peroxiredoxin family. BCP/PrxQ subfamily.</text>
</comment>
<sequence length="153" mass="16300">MPAKGDTAPDFTLPTNGGGTVTLSALRPGKVVVYFYPQDDTQTCTLQAVSFTAALADFSAAGVTVIGISKDSVKSHDKFAAKHDLGVILASDESGGVCEEWDVWGQKSMYGRTYMGIIRSTFLIDGKGRVVEVWTKVRMKGHVEAVLAAARAL</sequence>
<accession>A0A2W5SJ75</accession>
<dbReference type="Gene3D" id="3.40.30.10">
    <property type="entry name" value="Glutaredoxin"/>
    <property type="match status" value="1"/>
</dbReference>
<dbReference type="GO" id="GO:0045454">
    <property type="term" value="P:cell redox homeostasis"/>
    <property type="evidence" value="ECO:0007669"/>
    <property type="project" value="TreeGrafter"/>
</dbReference>
<comment type="function">
    <text evidence="1">Thiol-specific peroxidase that catalyzes the reduction of hydrogen peroxide and organic hydroperoxides to water and alcohols, respectively. Plays a role in cell protection against oxidative stress by detoxifying peroxides and as sensor of hydrogen peroxide-mediated signaling events.</text>
</comment>
<feature type="domain" description="Thioredoxin" evidence="14">
    <location>
        <begin position="2"/>
        <end position="153"/>
    </location>
</feature>
<evidence type="ECO:0000256" key="6">
    <source>
        <dbReference type="ARBA" id="ARBA00023002"/>
    </source>
</evidence>
<organism evidence="15 16">
    <name type="scientific">Cereibacter sphaeroides</name>
    <name type="common">Rhodobacter sphaeroides</name>
    <dbReference type="NCBI Taxonomy" id="1063"/>
    <lineage>
        <taxon>Bacteria</taxon>
        <taxon>Pseudomonadati</taxon>
        <taxon>Pseudomonadota</taxon>
        <taxon>Alphaproteobacteria</taxon>
        <taxon>Rhodobacterales</taxon>
        <taxon>Paracoccaceae</taxon>
        <taxon>Cereibacter</taxon>
    </lineage>
</organism>
<dbReference type="AlphaFoldDB" id="A0A2W5SJ75"/>
<feature type="active site" description="Cysteine sulfenic acid (-SOH) intermediate; for peroxidase activity" evidence="13">
    <location>
        <position position="44"/>
    </location>
</feature>
<evidence type="ECO:0000256" key="7">
    <source>
        <dbReference type="ARBA" id="ARBA00023157"/>
    </source>
</evidence>
<dbReference type="CDD" id="cd03017">
    <property type="entry name" value="PRX_BCP"/>
    <property type="match status" value="1"/>
</dbReference>
<dbReference type="InterPro" id="IPR024706">
    <property type="entry name" value="Peroxiredoxin_AhpC-typ"/>
</dbReference>
<keyword evidence="4" id="KW-0575">Peroxidase</keyword>
<evidence type="ECO:0000259" key="14">
    <source>
        <dbReference type="PROSITE" id="PS51352"/>
    </source>
</evidence>
<reference evidence="15 16" key="1">
    <citation type="submission" date="2017-08" db="EMBL/GenBank/DDBJ databases">
        <title>Infants hospitalized years apart are colonized by the same room-sourced microbial strains.</title>
        <authorList>
            <person name="Brooks B."/>
            <person name="Olm M.R."/>
            <person name="Firek B.A."/>
            <person name="Baker R."/>
            <person name="Thomas B.C."/>
            <person name="Morowitz M.J."/>
            <person name="Banfield J.F."/>
        </authorList>
    </citation>
    <scope>NUCLEOTIDE SEQUENCE [LARGE SCALE GENOMIC DNA]</scope>
    <source>
        <strain evidence="15">S2_003_000_R2_11</strain>
    </source>
</reference>
<gene>
    <name evidence="15" type="ORF">DI533_01445</name>
</gene>
<name>A0A2W5SJ75_CERSP</name>
<keyword evidence="6" id="KW-0560">Oxidoreductase</keyword>
<evidence type="ECO:0000256" key="4">
    <source>
        <dbReference type="ARBA" id="ARBA00022559"/>
    </source>
</evidence>
<evidence type="ECO:0000256" key="11">
    <source>
        <dbReference type="ARBA" id="ARBA00042639"/>
    </source>
</evidence>
<dbReference type="Proteomes" id="UP000248975">
    <property type="component" value="Unassembled WGS sequence"/>
</dbReference>
<evidence type="ECO:0000256" key="1">
    <source>
        <dbReference type="ARBA" id="ARBA00003330"/>
    </source>
</evidence>
<evidence type="ECO:0000313" key="15">
    <source>
        <dbReference type="EMBL" id="PZQ99375.1"/>
    </source>
</evidence>
<keyword evidence="5" id="KW-0049">Antioxidant</keyword>
<protein>
    <recommendedName>
        <fullName evidence="3">thioredoxin-dependent peroxiredoxin</fullName>
        <ecNumber evidence="3">1.11.1.24</ecNumber>
    </recommendedName>
    <alternativeName>
        <fullName evidence="9">Thioredoxin peroxidase</fullName>
    </alternativeName>
    <alternativeName>
        <fullName evidence="11">Thioredoxin-dependent peroxiredoxin Bcp</fullName>
    </alternativeName>
</protein>
<dbReference type="Pfam" id="PF00578">
    <property type="entry name" value="AhpC-TSA"/>
    <property type="match status" value="1"/>
</dbReference>
<evidence type="ECO:0000256" key="13">
    <source>
        <dbReference type="PIRSR" id="PIRSR000239-1"/>
    </source>
</evidence>
<keyword evidence="8" id="KW-0676">Redox-active center</keyword>
<dbReference type="PANTHER" id="PTHR42801:SF4">
    <property type="entry name" value="AHPC_TSA FAMILY PROTEIN"/>
    <property type="match status" value="1"/>
</dbReference>
<dbReference type="InterPro" id="IPR000866">
    <property type="entry name" value="AhpC/TSA"/>
</dbReference>
<evidence type="ECO:0000256" key="10">
    <source>
        <dbReference type="ARBA" id="ARBA00038489"/>
    </source>
</evidence>
<dbReference type="FunFam" id="3.40.30.10:FF:000007">
    <property type="entry name" value="Thioredoxin-dependent thiol peroxidase"/>
    <property type="match status" value="1"/>
</dbReference>
<evidence type="ECO:0000256" key="5">
    <source>
        <dbReference type="ARBA" id="ARBA00022862"/>
    </source>
</evidence>
<keyword evidence="7" id="KW-1015">Disulfide bond</keyword>
<dbReference type="GO" id="GO:0034599">
    <property type="term" value="P:cellular response to oxidative stress"/>
    <property type="evidence" value="ECO:0007669"/>
    <property type="project" value="TreeGrafter"/>
</dbReference>
<comment type="catalytic activity">
    <reaction evidence="12">
        <text>a hydroperoxide + [thioredoxin]-dithiol = an alcohol + [thioredoxin]-disulfide + H2O</text>
        <dbReference type="Rhea" id="RHEA:62620"/>
        <dbReference type="Rhea" id="RHEA-COMP:10698"/>
        <dbReference type="Rhea" id="RHEA-COMP:10700"/>
        <dbReference type="ChEBI" id="CHEBI:15377"/>
        <dbReference type="ChEBI" id="CHEBI:29950"/>
        <dbReference type="ChEBI" id="CHEBI:30879"/>
        <dbReference type="ChEBI" id="CHEBI:35924"/>
        <dbReference type="ChEBI" id="CHEBI:50058"/>
        <dbReference type="EC" id="1.11.1.24"/>
    </reaction>
</comment>
<dbReference type="GO" id="GO:0005737">
    <property type="term" value="C:cytoplasm"/>
    <property type="evidence" value="ECO:0007669"/>
    <property type="project" value="TreeGrafter"/>
</dbReference>
<evidence type="ECO:0000256" key="12">
    <source>
        <dbReference type="ARBA" id="ARBA00049091"/>
    </source>
</evidence>
<dbReference type="InterPro" id="IPR036249">
    <property type="entry name" value="Thioredoxin-like_sf"/>
</dbReference>
<dbReference type="PIRSF" id="PIRSF000239">
    <property type="entry name" value="AHPC"/>
    <property type="match status" value="1"/>
</dbReference>